<dbReference type="InterPro" id="IPR011042">
    <property type="entry name" value="6-blade_b-propeller_TolB-like"/>
</dbReference>
<feature type="domain" description="Glucose/Sorbosone dehydrogenase" evidence="3">
    <location>
        <begin position="85"/>
        <end position="415"/>
    </location>
</feature>
<protein>
    <submittedName>
        <fullName evidence="4">Glucose/arabinose dehydrogenase</fullName>
    </submittedName>
</protein>
<proteinExistence type="predicted"/>
<organism evidence="4 5">
    <name type="scientific">Pontibacter virosus</name>
    <dbReference type="NCBI Taxonomy" id="1765052"/>
    <lineage>
        <taxon>Bacteria</taxon>
        <taxon>Pseudomonadati</taxon>
        <taxon>Bacteroidota</taxon>
        <taxon>Cytophagia</taxon>
        <taxon>Cytophagales</taxon>
        <taxon>Hymenobacteraceae</taxon>
        <taxon>Pontibacter</taxon>
    </lineage>
</organism>
<dbReference type="Proteomes" id="UP000245466">
    <property type="component" value="Unassembled WGS sequence"/>
</dbReference>
<keyword evidence="5" id="KW-1185">Reference proteome</keyword>
<evidence type="ECO:0000313" key="4">
    <source>
        <dbReference type="EMBL" id="PVY42208.1"/>
    </source>
</evidence>
<dbReference type="PANTHER" id="PTHR19328:SF75">
    <property type="entry name" value="ALDOSE SUGAR DEHYDROGENASE YLII"/>
    <property type="match status" value="1"/>
</dbReference>
<dbReference type="AlphaFoldDB" id="A0A2U1B0L8"/>
<feature type="signal peptide" evidence="2">
    <location>
        <begin position="1"/>
        <end position="25"/>
    </location>
</feature>
<evidence type="ECO:0000256" key="2">
    <source>
        <dbReference type="SAM" id="SignalP"/>
    </source>
</evidence>
<evidence type="ECO:0000313" key="5">
    <source>
        <dbReference type="Proteomes" id="UP000245466"/>
    </source>
</evidence>
<dbReference type="SUPFAM" id="SSF50952">
    <property type="entry name" value="Soluble quinoprotein glucose dehydrogenase"/>
    <property type="match status" value="1"/>
</dbReference>
<dbReference type="Gene3D" id="2.120.10.30">
    <property type="entry name" value="TolB, C-terminal domain"/>
    <property type="match status" value="1"/>
</dbReference>
<dbReference type="EMBL" id="QEKI01000003">
    <property type="protein sequence ID" value="PVY42208.1"/>
    <property type="molecule type" value="Genomic_DNA"/>
</dbReference>
<accession>A0A2U1B0L8</accession>
<gene>
    <name evidence="4" type="ORF">C8E01_10374</name>
</gene>
<dbReference type="OrthoDB" id="9770043at2"/>
<dbReference type="InterPro" id="IPR011041">
    <property type="entry name" value="Quinoprot_gluc/sorb_DH_b-prop"/>
</dbReference>
<name>A0A2U1B0L8_9BACT</name>
<comment type="caution">
    <text evidence="4">The sequence shown here is derived from an EMBL/GenBank/DDBJ whole genome shotgun (WGS) entry which is preliminary data.</text>
</comment>
<dbReference type="PROSITE" id="PS51257">
    <property type="entry name" value="PROKAR_LIPOPROTEIN"/>
    <property type="match status" value="1"/>
</dbReference>
<feature type="compositionally biased region" description="Polar residues" evidence="1">
    <location>
        <begin position="25"/>
        <end position="37"/>
    </location>
</feature>
<keyword evidence="2" id="KW-0732">Signal</keyword>
<evidence type="ECO:0000256" key="1">
    <source>
        <dbReference type="SAM" id="MobiDB-lite"/>
    </source>
</evidence>
<evidence type="ECO:0000259" key="3">
    <source>
        <dbReference type="Pfam" id="PF07995"/>
    </source>
</evidence>
<feature type="chain" id="PRO_5015403007" evidence="2">
    <location>
        <begin position="26"/>
        <end position="421"/>
    </location>
</feature>
<sequence length="421" mass="46344">MKLSRLILLSVFGMATMGASCSEEAATQQDNDQQEPVATTPEDCQPIDMGTANAPDQKPTFEGQTRACAIKSETAFDVQVLTKNLEKPWAIEPLPDGNLLVTEKPGRMRIVSATGQIGNPIAGIPKVDARGQGGLLDVALGPKFDSDRMIYWSYTEPRQGGNATSVARGVLSEDRSRVENVQVIFQAQPTYDGTMHYGSRLNFGPDGMLYITLGERSDIEIRPQAQQMNSHMGKTIRIAPDGKVPNDNPFVNKENHLPEIWSVGHRNVQAATFNDAGEFWIVDHGPQGGDEVNKVEKGKNYGWPTVTFGEEYSGAPVPNAVTTKEGFVDPVYYWDPVIAPSGAQFYTGSAFPEWKGNLFVGGLRAQALVRLRIENNRVTGEEHLLKDRDQRVRDVRQGPDGALYVVTDKENGELWKITPKQ</sequence>
<reference evidence="4 5" key="1">
    <citation type="submission" date="2018-04" db="EMBL/GenBank/DDBJ databases">
        <title>Genomic Encyclopedia of Type Strains, Phase IV (KMG-IV): sequencing the most valuable type-strain genomes for metagenomic binning, comparative biology and taxonomic classification.</title>
        <authorList>
            <person name="Goeker M."/>
        </authorList>
    </citation>
    <scope>NUCLEOTIDE SEQUENCE [LARGE SCALE GENOMIC DNA]</scope>
    <source>
        <strain evidence="4 5">DSM 100231</strain>
    </source>
</reference>
<feature type="region of interest" description="Disordered" evidence="1">
    <location>
        <begin position="23"/>
        <end position="60"/>
    </location>
</feature>
<dbReference type="Pfam" id="PF07995">
    <property type="entry name" value="GSDH"/>
    <property type="match status" value="1"/>
</dbReference>
<dbReference type="RefSeq" id="WP_116542388.1">
    <property type="nucleotide sequence ID" value="NZ_QEKI01000003.1"/>
</dbReference>
<dbReference type="PANTHER" id="PTHR19328">
    <property type="entry name" value="HEDGEHOG-INTERACTING PROTEIN"/>
    <property type="match status" value="1"/>
</dbReference>
<dbReference type="InterPro" id="IPR012938">
    <property type="entry name" value="Glc/Sorbosone_DH"/>
</dbReference>